<proteinExistence type="predicted"/>
<dbReference type="InterPro" id="IPR051217">
    <property type="entry name" value="Insect_Cuticle_Struc_Prot"/>
</dbReference>
<evidence type="ECO:0000256" key="3">
    <source>
        <dbReference type="SAM" id="MobiDB-lite"/>
    </source>
</evidence>
<dbReference type="Proteomes" id="UP001487740">
    <property type="component" value="Unassembled WGS sequence"/>
</dbReference>
<name>A0AAW0TYM4_SCYPA</name>
<dbReference type="PANTHER" id="PTHR12236">
    <property type="entry name" value="STRUCTURAL CONTITUENT OF CUTICLE"/>
    <property type="match status" value="1"/>
</dbReference>
<evidence type="ECO:0000256" key="2">
    <source>
        <dbReference type="PROSITE-ProRule" id="PRU00497"/>
    </source>
</evidence>
<dbReference type="EMBL" id="JARAKH010000022">
    <property type="protein sequence ID" value="KAK8392785.1"/>
    <property type="molecule type" value="Genomic_DNA"/>
</dbReference>
<dbReference type="GO" id="GO:0005615">
    <property type="term" value="C:extracellular space"/>
    <property type="evidence" value="ECO:0007669"/>
    <property type="project" value="TreeGrafter"/>
</dbReference>
<feature type="region of interest" description="Disordered" evidence="3">
    <location>
        <begin position="326"/>
        <end position="345"/>
    </location>
</feature>
<reference evidence="4 5" key="1">
    <citation type="submission" date="2023-03" db="EMBL/GenBank/DDBJ databases">
        <title>High-quality genome of Scylla paramamosain provides insights in environmental adaptation.</title>
        <authorList>
            <person name="Zhang L."/>
        </authorList>
    </citation>
    <scope>NUCLEOTIDE SEQUENCE [LARGE SCALE GENOMIC DNA]</scope>
    <source>
        <strain evidence="4">LZ_2023a</strain>
        <tissue evidence="4">Muscle</tissue>
    </source>
</reference>
<protein>
    <recommendedName>
        <fullName evidence="6">Pro-resilin</fullName>
    </recommendedName>
</protein>
<evidence type="ECO:0000313" key="5">
    <source>
        <dbReference type="Proteomes" id="UP001487740"/>
    </source>
</evidence>
<dbReference type="GO" id="GO:0042302">
    <property type="term" value="F:structural constituent of cuticle"/>
    <property type="evidence" value="ECO:0007669"/>
    <property type="project" value="UniProtKB-UniRule"/>
</dbReference>
<dbReference type="Pfam" id="PF00379">
    <property type="entry name" value="Chitin_bind_4"/>
    <property type="match status" value="3"/>
</dbReference>
<dbReference type="AlphaFoldDB" id="A0AAW0TYM4"/>
<evidence type="ECO:0000313" key="4">
    <source>
        <dbReference type="EMBL" id="KAK8392785.1"/>
    </source>
</evidence>
<sequence>MRQHPAGAVSLKTLTKEARQQQQQQQQLHHRSPSSKAYPSPAGGVSQATPCVVLLFALVAAALARPDTPYRPPASSYHAPAPDAPPRYDYNYAVVDDYSGNNYNAQEARDGYDTQGSYYVLLPDGRRQRVTYNVNGDSGFLAEVVLLSALVAAALARPDTSYRPPTSSYHAPAPDAPPRYDYNYAVVDDYSGNNYNAQEARDGYDTQGSYYVLLPDGRRQRVTYNVNGDSGFLAEHSRQSLDLQDTEHHHFTASIPCLIITTLPSATECPSYETGRKAPQQLLAAITNSKSSINIKNNMTNDTITLHRFVLLSALVAAALARPDTSYRPPASSYHAPAPDAPPRYDYNYAVVDDYSGNNYNAQEARDGYDTQGSYYVLLPDGRRQRVTYNVNGDSGFLAEQASSAGREGRAGEEQALSFSTGRPLSARGSPDVTEGRPVTV</sequence>
<feature type="region of interest" description="Disordered" evidence="3">
    <location>
        <begin position="401"/>
        <end position="441"/>
    </location>
</feature>
<gene>
    <name evidence="4" type="ORF">O3P69_014902</name>
</gene>
<accession>A0AAW0TYM4</accession>
<evidence type="ECO:0008006" key="6">
    <source>
        <dbReference type="Google" id="ProtNLM"/>
    </source>
</evidence>
<dbReference type="GO" id="GO:0031012">
    <property type="term" value="C:extracellular matrix"/>
    <property type="evidence" value="ECO:0007669"/>
    <property type="project" value="TreeGrafter"/>
</dbReference>
<keyword evidence="5" id="KW-1185">Reference proteome</keyword>
<organism evidence="4 5">
    <name type="scientific">Scylla paramamosain</name>
    <name type="common">Mud crab</name>
    <dbReference type="NCBI Taxonomy" id="85552"/>
    <lineage>
        <taxon>Eukaryota</taxon>
        <taxon>Metazoa</taxon>
        <taxon>Ecdysozoa</taxon>
        <taxon>Arthropoda</taxon>
        <taxon>Crustacea</taxon>
        <taxon>Multicrustacea</taxon>
        <taxon>Malacostraca</taxon>
        <taxon>Eumalacostraca</taxon>
        <taxon>Eucarida</taxon>
        <taxon>Decapoda</taxon>
        <taxon>Pleocyemata</taxon>
        <taxon>Brachyura</taxon>
        <taxon>Eubrachyura</taxon>
        <taxon>Portunoidea</taxon>
        <taxon>Portunidae</taxon>
        <taxon>Portuninae</taxon>
        <taxon>Scylla</taxon>
    </lineage>
</organism>
<dbReference type="InterPro" id="IPR000618">
    <property type="entry name" value="Insect_cuticle"/>
</dbReference>
<feature type="compositionally biased region" description="Low complexity" evidence="3">
    <location>
        <begin position="334"/>
        <end position="345"/>
    </location>
</feature>
<feature type="region of interest" description="Disordered" evidence="3">
    <location>
        <begin position="1"/>
        <end position="43"/>
    </location>
</feature>
<evidence type="ECO:0000256" key="1">
    <source>
        <dbReference type="ARBA" id="ARBA00022460"/>
    </source>
</evidence>
<dbReference type="PROSITE" id="PS51155">
    <property type="entry name" value="CHIT_BIND_RR_2"/>
    <property type="match status" value="3"/>
</dbReference>
<comment type="caution">
    <text evidence="4">The sequence shown here is derived from an EMBL/GenBank/DDBJ whole genome shotgun (WGS) entry which is preliminary data.</text>
</comment>
<keyword evidence="1 2" id="KW-0193">Cuticle</keyword>
<dbReference type="PANTHER" id="PTHR12236:SF79">
    <property type="entry name" value="CUTICULAR PROTEIN 50CB-RELATED"/>
    <property type="match status" value="1"/>
</dbReference>